<gene>
    <name evidence="1" type="ORF">L195_g059983</name>
</gene>
<protein>
    <submittedName>
        <fullName evidence="1">Putative athila retroelement ORF1 protein</fullName>
    </submittedName>
</protein>
<sequence>MQGRKVVRELYFDPEIEKTARANRKAARLAREAARSANIANNISEEEVSSLEHSDNEANIHIMAADPPPPLRTLGDYGQRNNGELANLGFQPRNPVSFEIKNSVLSALKEDQFSGSESQCPNLHVQKFYEACAYTDPPGVSESAK</sequence>
<evidence type="ECO:0000313" key="2">
    <source>
        <dbReference type="Proteomes" id="UP000236291"/>
    </source>
</evidence>
<reference evidence="1 2" key="1">
    <citation type="journal article" date="2014" name="Am. J. Bot.">
        <title>Genome assembly and annotation for red clover (Trifolium pratense; Fabaceae).</title>
        <authorList>
            <person name="Istvanek J."/>
            <person name="Jaros M."/>
            <person name="Krenek A."/>
            <person name="Repkova J."/>
        </authorList>
    </citation>
    <scope>NUCLEOTIDE SEQUENCE [LARGE SCALE GENOMIC DNA]</scope>
    <source>
        <strain evidence="2">cv. Tatra</strain>
        <tissue evidence="1">Young leaves</tissue>
    </source>
</reference>
<accession>A0A2K3K175</accession>
<dbReference type="AlphaFoldDB" id="A0A2K3K175"/>
<dbReference type="EMBL" id="ASHM01134735">
    <property type="protein sequence ID" value="PNX60028.1"/>
    <property type="molecule type" value="Genomic_DNA"/>
</dbReference>
<comment type="caution">
    <text evidence="1">The sequence shown here is derived from an EMBL/GenBank/DDBJ whole genome shotgun (WGS) entry which is preliminary data.</text>
</comment>
<dbReference type="Proteomes" id="UP000236291">
    <property type="component" value="Unassembled WGS sequence"/>
</dbReference>
<organism evidence="1 2">
    <name type="scientific">Trifolium pratense</name>
    <name type="common">Red clover</name>
    <dbReference type="NCBI Taxonomy" id="57577"/>
    <lineage>
        <taxon>Eukaryota</taxon>
        <taxon>Viridiplantae</taxon>
        <taxon>Streptophyta</taxon>
        <taxon>Embryophyta</taxon>
        <taxon>Tracheophyta</taxon>
        <taxon>Spermatophyta</taxon>
        <taxon>Magnoliopsida</taxon>
        <taxon>eudicotyledons</taxon>
        <taxon>Gunneridae</taxon>
        <taxon>Pentapetalae</taxon>
        <taxon>rosids</taxon>
        <taxon>fabids</taxon>
        <taxon>Fabales</taxon>
        <taxon>Fabaceae</taxon>
        <taxon>Papilionoideae</taxon>
        <taxon>50 kb inversion clade</taxon>
        <taxon>NPAAA clade</taxon>
        <taxon>Hologalegina</taxon>
        <taxon>IRL clade</taxon>
        <taxon>Trifolieae</taxon>
        <taxon>Trifolium</taxon>
    </lineage>
</organism>
<evidence type="ECO:0000313" key="1">
    <source>
        <dbReference type="EMBL" id="PNX60028.1"/>
    </source>
</evidence>
<feature type="non-terminal residue" evidence="1">
    <location>
        <position position="145"/>
    </location>
</feature>
<proteinExistence type="predicted"/>
<name>A0A2K3K175_TRIPR</name>
<reference evidence="1 2" key="2">
    <citation type="journal article" date="2017" name="Front. Plant Sci.">
        <title>Gene Classification and Mining of Molecular Markers Useful in Red Clover (Trifolium pratense) Breeding.</title>
        <authorList>
            <person name="Istvanek J."/>
            <person name="Dluhosova J."/>
            <person name="Dluhos P."/>
            <person name="Patkova L."/>
            <person name="Nedelnik J."/>
            <person name="Repkova J."/>
        </authorList>
    </citation>
    <scope>NUCLEOTIDE SEQUENCE [LARGE SCALE GENOMIC DNA]</scope>
    <source>
        <strain evidence="2">cv. Tatra</strain>
        <tissue evidence="1">Young leaves</tissue>
    </source>
</reference>